<dbReference type="CDD" id="cd00333">
    <property type="entry name" value="MIP"/>
    <property type="match status" value="1"/>
</dbReference>
<dbReference type="Gene3D" id="1.20.1080.10">
    <property type="entry name" value="Glycerol uptake facilitator protein"/>
    <property type="match status" value="1"/>
</dbReference>
<dbReference type="InterPro" id="IPR023271">
    <property type="entry name" value="Aquaporin-like"/>
</dbReference>
<keyword evidence="4 7" id="KW-1133">Transmembrane helix</keyword>
<dbReference type="PRINTS" id="PR00783">
    <property type="entry name" value="MINTRINSICP"/>
</dbReference>
<keyword evidence="5 7" id="KW-0472">Membrane</keyword>
<evidence type="ECO:0000313" key="8">
    <source>
        <dbReference type="EMBL" id="KAG0710491.1"/>
    </source>
</evidence>
<evidence type="ECO:0000256" key="7">
    <source>
        <dbReference type="SAM" id="Phobius"/>
    </source>
</evidence>
<comment type="similarity">
    <text evidence="2 6">Belongs to the MIP/aquaporin (TC 1.A.8) family.</text>
</comment>
<sequence length="450" mass="49655">MGKIKDMHEYLGTNEFMKLATWKAVAAEAVGTLVIVLVVCGACITWEVTQPPTREQIAFAVGIVVFCMVQALGHVSGGHFNPAVTCGMLVARYVSVVRALLYIIAQCLGAMAGSGILKGLRPQAKQDNLGMTKLGEGVSEAQGFGVEVMITFILVLTVFGVCDERRNDAKGCGPLAIGLSVTACHMGAIPFTGAAMNPARSFGPAVITGIWANHWMKSVSANFGYMGMWHATLKPIRDNPAWRRPGGRSQGSWLGQVDVPCRELLVRGKLHLYLGHVLSSDSVDDLDIKKQLQKITAVGNTILRRFSFCTKEVKLELFRSYCYNKHCNSLWARYRVPSMNRLRVCHNDILKRLLGFPRWSSSSETFVSDNIKCLDVIRRHSVSSLTLRVEQTCNSVVSRVRQSEIYTQGAVAPTPRLTPRRVNVSHVRSHTVQPLVCEICLLPLGWKEEQ</sequence>
<dbReference type="PANTHER" id="PTHR19139">
    <property type="entry name" value="AQUAPORIN TRANSPORTER"/>
    <property type="match status" value="1"/>
</dbReference>
<keyword evidence="3 6" id="KW-0812">Transmembrane</keyword>
<dbReference type="EMBL" id="JACEEZ010024150">
    <property type="protein sequence ID" value="KAG0710491.1"/>
    <property type="molecule type" value="Genomic_DNA"/>
</dbReference>
<dbReference type="GO" id="GO:0005886">
    <property type="term" value="C:plasma membrane"/>
    <property type="evidence" value="ECO:0007669"/>
    <property type="project" value="TreeGrafter"/>
</dbReference>
<comment type="subcellular location">
    <subcellularLocation>
        <location evidence="1">Membrane</location>
        <topology evidence="1">Multi-pass membrane protein</topology>
    </subcellularLocation>
</comment>
<reference evidence="8" key="1">
    <citation type="submission" date="2020-07" db="EMBL/GenBank/DDBJ databases">
        <title>The High-quality genome of the commercially important snow crab, Chionoecetes opilio.</title>
        <authorList>
            <person name="Jeong J.-H."/>
            <person name="Ryu S."/>
        </authorList>
    </citation>
    <scope>NUCLEOTIDE SEQUENCE</scope>
    <source>
        <strain evidence="8">MADBK_172401_WGS</strain>
        <tissue evidence="8">Digestive gland</tissue>
    </source>
</reference>
<evidence type="ECO:0000256" key="2">
    <source>
        <dbReference type="ARBA" id="ARBA00006175"/>
    </source>
</evidence>
<keyword evidence="6" id="KW-0813">Transport</keyword>
<dbReference type="Proteomes" id="UP000770661">
    <property type="component" value="Unassembled WGS sequence"/>
</dbReference>
<feature type="transmembrane region" description="Helical" evidence="7">
    <location>
        <begin position="57"/>
        <end position="80"/>
    </location>
</feature>
<evidence type="ECO:0000313" key="9">
    <source>
        <dbReference type="Proteomes" id="UP000770661"/>
    </source>
</evidence>
<dbReference type="AlphaFoldDB" id="A0A8J5CDL4"/>
<proteinExistence type="inferred from homology"/>
<dbReference type="PANTHER" id="PTHR19139:SF199">
    <property type="entry name" value="MIP17260P"/>
    <property type="match status" value="1"/>
</dbReference>
<evidence type="ECO:0000256" key="3">
    <source>
        <dbReference type="ARBA" id="ARBA00022692"/>
    </source>
</evidence>
<feature type="transmembrane region" description="Helical" evidence="7">
    <location>
        <begin position="141"/>
        <end position="161"/>
    </location>
</feature>
<feature type="transmembrane region" description="Helical" evidence="7">
    <location>
        <begin position="20"/>
        <end position="45"/>
    </location>
</feature>
<gene>
    <name evidence="8" type="primary">AQP</name>
    <name evidence="8" type="ORF">GWK47_022685</name>
</gene>
<organism evidence="8 9">
    <name type="scientific">Chionoecetes opilio</name>
    <name type="common">Atlantic snow crab</name>
    <name type="synonym">Cancer opilio</name>
    <dbReference type="NCBI Taxonomy" id="41210"/>
    <lineage>
        <taxon>Eukaryota</taxon>
        <taxon>Metazoa</taxon>
        <taxon>Ecdysozoa</taxon>
        <taxon>Arthropoda</taxon>
        <taxon>Crustacea</taxon>
        <taxon>Multicrustacea</taxon>
        <taxon>Malacostraca</taxon>
        <taxon>Eumalacostraca</taxon>
        <taxon>Eucarida</taxon>
        <taxon>Decapoda</taxon>
        <taxon>Pleocyemata</taxon>
        <taxon>Brachyura</taxon>
        <taxon>Eubrachyura</taxon>
        <taxon>Majoidea</taxon>
        <taxon>Majidae</taxon>
        <taxon>Chionoecetes</taxon>
    </lineage>
</organism>
<dbReference type="GO" id="GO:0015267">
    <property type="term" value="F:channel activity"/>
    <property type="evidence" value="ECO:0007669"/>
    <property type="project" value="InterPro"/>
</dbReference>
<dbReference type="SUPFAM" id="SSF81338">
    <property type="entry name" value="Aquaporin-like"/>
    <property type="match status" value="1"/>
</dbReference>
<evidence type="ECO:0000256" key="6">
    <source>
        <dbReference type="RuleBase" id="RU000477"/>
    </source>
</evidence>
<dbReference type="InterPro" id="IPR034294">
    <property type="entry name" value="Aquaporin_transptr"/>
</dbReference>
<evidence type="ECO:0000256" key="5">
    <source>
        <dbReference type="ARBA" id="ARBA00023136"/>
    </source>
</evidence>
<accession>A0A8J5CDL4</accession>
<evidence type="ECO:0000256" key="1">
    <source>
        <dbReference type="ARBA" id="ARBA00004141"/>
    </source>
</evidence>
<keyword evidence="9" id="KW-1185">Reference proteome</keyword>
<comment type="caution">
    <text evidence="8">The sequence shown here is derived from an EMBL/GenBank/DDBJ whole genome shotgun (WGS) entry which is preliminary data.</text>
</comment>
<evidence type="ECO:0000256" key="4">
    <source>
        <dbReference type="ARBA" id="ARBA00022989"/>
    </source>
</evidence>
<dbReference type="OrthoDB" id="3222at2759"/>
<name>A0A8J5CDL4_CHIOP</name>
<protein>
    <submittedName>
        <fullName evidence="8">Aquaporin AQPcic</fullName>
    </submittedName>
</protein>
<dbReference type="InterPro" id="IPR000425">
    <property type="entry name" value="MIP"/>
</dbReference>
<dbReference type="Pfam" id="PF00230">
    <property type="entry name" value="MIP"/>
    <property type="match status" value="1"/>
</dbReference>
<feature type="transmembrane region" description="Helical" evidence="7">
    <location>
        <begin position="100"/>
        <end position="120"/>
    </location>
</feature>